<dbReference type="EMBL" id="FRAW01000018">
    <property type="protein sequence ID" value="SHK79057.1"/>
    <property type="molecule type" value="Genomic_DNA"/>
</dbReference>
<dbReference type="NCBIfam" id="TIGR00138">
    <property type="entry name" value="rsmG_gidB"/>
    <property type="match status" value="1"/>
</dbReference>
<evidence type="ECO:0000313" key="7">
    <source>
        <dbReference type="EMBL" id="SHK79057.1"/>
    </source>
</evidence>
<dbReference type="SUPFAM" id="SSF53335">
    <property type="entry name" value="S-adenosyl-L-methionine-dependent methyltransferases"/>
    <property type="match status" value="1"/>
</dbReference>
<evidence type="ECO:0000256" key="4">
    <source>
        <dbReference type="ARBA" id="ARBA00022679"/>
    </source>
</evidence>
<keyword evidence="1 6" id="KW-0963">Cytoplasm</keyword>
<keyword evidence="2 6" id="KW-0698">rRNA processing</keyword>
<protein>
    <recommendedName>
        <fullName evidence="6">Ribosomal RNA small subunit methyltransferase G</fullName>
        <ecNumber evidence="6">2.1.1.-</ecNumber>
    </recommendedName>
    <alternativeName>
        <fullName evidence="6">16S rRNA 7-methylguanosine methyltransferase</fullName>
        <shortName evidence="6">16S rRNA m7G methyltransferase</shortName>
    </alternativeName>
</protein>
<dbReference type="Gene3D" id="3.40.50.150">
    <property type="entry name" value="Vaccinia Virus protein VP39"/>
    <property type="match status" value="1"/>
</dbReference>
<dbReference type="Proteomes" id="UP000184275">
    <property type="component" value="Unassembled WGS sequence"/>
</dbReference>
<dbReference type="AlphaFoldDB" id="A0A1M6VC13"/>
<dbReference type="HAMAP" id="MF_00074">
    <property type="entry name" value="16SrRNA_methyltr_G"/>
    <property type="match status" value="1"/>
</dbReference>
<dbReference type="PANTHER" id="PTHR31760:SF0">
    <property type="entry name" value="S-ADENOSYL-L-METHIONINE-DEPENDENT METHYLTRANSFERASES SUPERFAMILY PROTEIN"/>
    <property type="match status" value="1"/>
</dbReference>
<organism evidence="7 8">
    <name type="scientific">Fibrobacter intestinalis</name>
    <dbReference type="NCBI Taxonomy" id="28122"/>
    <lineage>
        <taxon>Bacteria</taxon>
        <taxon>Pseudomonadati</taxon>
        <taxon>Fibrobacterota</taxon>
        <taxon>Fibrobacteria</taxon>
        <taxon>Fibrobacterales</taxon>
        <taxon>Fibrobacteraceae</taxon>
        <taxon>Fibrobacter</taxon>
    </lineage>
</organism>
<evidence type="ECO:0000256" key="2">
    <source>
        <dbReference type="ARBA" id="ARBA00022552"/>
    </source>
</evidence>
<proteinExistence type="inferred from homology"/>
<reference evidence="8" key="1">
    <citation type="submission" date="2016-11" db="EMBL/GenBank/DDBJ databases">
        <authorList>
            <person name="Varghese N."/>
            <person name="Submissions S."/>
        </authorList>
    </citation>
    <scope>NUCLEOTIDE SEQUENCE [LARGE SCALE GENOMIC DNA]</scope>
    <source>
        <strain evidence="8">UWOS</strain>
    </source>
</reference>
<dbReference type="PIRSF" id="PIRSF003078">
    <property type="entry name" value="GidB"/>
    <property type="match status" value="1"/>
</dbReference>
<evidence type="ECO:0000256" key="5">
    <source>
        <dbReference type="ARBA" id="ARBA00022691"/>
    </source>
</evidence>
<dbReference type="InterPro" id="IPR029063">
    <property type="entry name" value="SAM-dependent_MTases_sf"/>
</dbReference>
<keyword evidence="3 6" id="KW-0489">Methyltransferase</keyword>
<evidence type="ECO:0000256" key="3">
    <source>
        <dbReference type="ARBA" id="ARBA00022603"/>
    </source>
</evidence>
<evidence type="ECO:0000256" key="6">
    <source>
        <dbReference type="HAMAP-Rule" id="MF_00074"/>
    </source>
</evidence>
<dbReference type="Pfam" id="PF02527">
    <property type="entry name" value="GidB"/>
    <property type="match status" value="1"/>
</dbReference>
<accession>A0A1M6VC13</accession>
<gene>
    <name evidence="6" type="primary">rsmG</name>
    <name evidence="7" type="ORF">SAMN05720469_1183</name>
</gene>
<dbReference type="EC" id="2.1.1.-" evidence="6"/>
<dbReference type="GO" id="GO:0005829">
    <property type="term" value="C:cytosol"/>
    <property type="evidence" value="ECO:0007669"/>
    <property type="project" value="TreeGrafter"/>
</dbReference>
<dbReference type="RefSeq" id="WP_073304686.1">
    <property type="nucleotide sequence ID" value="NZ_FRAW01000018.1"/>
</dbReference>
<comment type="function">
    <text evidence="6">Specifically methylates the N7 position of a guanine in 16S rRNA.</text>
</comment>
<feature type="binding site" evidence="6">
    <location>
        <position position="153"/>
    </location>
    <ligand>
        <name>S-adenosyl-L-methionine</name>
        <dbReference type="ChEBI" id="CHEBI:59789"/>
    </ligand>
</feature>
<keyword evidence="4 6" id="KW-0808">Transferase</keyword>
<evidence type="ECO:0000256" key="1">
    <source>
        <dbReference type="ARBA" id="ARBA00022490"/>
    </source>
</evidence>
<dbReference type="PANTHER" id="PTHR31760">
    <property type="entry name" value="S-ADENOSYL-L-METHIONINE-DEPENDENT METHYLTRANSFERASES SUPERFAMILY PROTEIN"/>
    <property type="match status" value="1"/>
</dbReference>
<keyword evidence="5 6" id="KW-0949">S-adenosyl-L-methionine</keyword>
<comment type="similarity">
    <text evidence="6">Belongs to the methyltransferase superfamily. RNA methyltransferase RsmG family.</text>
</comment>
<name>A0A1M6VC13_9BACT</name>
<comment type="subcellular location">
    <subcellularLocation>
        <location evidence="6">Cytoplasm</location>
    </subcellularLocation>
</comment>
<keyword evidence="8" id="KW-1185">Reference proteome</keyword>
<feature type="binding site" evidence="6">
    <location>
        <position position="88"/>
    </location>
    <ligand>
        <name>S-adenosyl-L-methionine</name>
        <dbReference type="ChEBI" id="CHEBI:59789"/>
    </ligand>
</feature>
<evidence type="ECO:0000313" key="8">
    <source>
        <dbReference type="Proteomes" id="UP000184275"/>
    </source>
</evidence>
<dbReference type="InterPro" id="IPR003682">
    <property type="entry name" value="rRNA_ssu_MeTfrase_G"/>
</dbReference>
<comment type="caution">
    <text evidence="6">Lacks conserved residue(s) required for the propagation of feature annotation.</text>
</comment>
<dbReference type="GO" id="GO:0070043">
    <property type="term" value="F:rRNA (guanine-N7-)-methyltransferase activity"/>
    <property type="evidence" value="ECO:0007669"/>
    <property type="project" value="UniProtKB-UniRule"/>
</dbReference>
<sequence>MKHYFDSVQENLLLQFLSDKGITLSDDKLEKLYEYANLVIQGNTQVNLISKNDISKFLSRHIADSLVPFIVLSQKQYLKSGMIWADMGAGGGCPVFPLSIVCSEIQFFASEPRHKRVLFLEEAKKTLKLDNLTIVGKRFETSEITNCDIISCRALSRFEADYDRAQLGLKKNGLFITFKSKEMTKDLMNLSDIHFIDYHLPLETQEYSLVIKGIYG</sequence>